<name>A0A0D9VC12_9ORYZ</name>
<accession>A0A0D9VC12</accession>
<dbReference type="EnsemblPlants" id="LPERR02G02840.1">
    <property type="protein sequence ID" value="LPERR02G02840.1"/>
    <property type="gene ID" value="LPERR02G02840"/>
</dbReference>
<reference evidence="2" key="2">
    <citation type="submission" date="2013-12" db="EMBL/GenBank/DDBJ databases">
        <authorList>
            <person name="Yu Y."/>
            <person name="Lee S."/>
            <person name="de Baynast K."/>
            <person name="Wissotski M."/>
            <person name="Liu L."/>
            <person name="Talag J."/>
            <person name="Goicoechea J."/>
            <person name="Angelova A."/>
            <person name="Jetty R."/>
            <person name="Kudrna D."/>
            <person name="Golser W."/>
            <person name="Rivera L."/>
            <person name="Zhang J."/>
            <person name="Wing R."/>
        </authorList>
    </citation>
    <scope>NUCLEOTIDE SEQUENCE</scope>
</reference>
<dbReference type="Gramene" id="LPERR02G02840.1">
    <property type="protein sequence ID" value="LPERR02G02840.1"/>
    <property type="gene ID" value="LPERR02G02840"/>
</dbReference>
<protein>
    <submittedName>
        <fullName evidence="1">Uncharacterized protein</fullName>
    </submittedName>
</protein>
<reference evidence="1" key="3">
    <citation type="submission" date="2015-04" db="UniProtKB">
        <authorList>
            <consortium name="EnsemblPlants"/>
        </authorList>
    </citation>
    <scope>IDENTIFICATION</scope>
</reference>
<dbReference type="HOGENOM" id="CLU_1268526_0_0_1"/>
<evidence type="ECO:0000313" key="1">
    <source>
        <dbReference type="EnsemblPlants" id="LPERR02G02840.1"/>
    </source>
</evidence>
<reference evidence="1 2" key="1">
    <citation type="submission" date="2012-08" db="EMBL/GenBank/DDBJ databases">
        <title>Oryza genome evolution.</title>
        <authorList>
            <person name="Wing R.A."/>
        </authorList>
    </citation>
    <scope>NUCLEOTIDE SEQUENCE</scope>
</reference>
<organism evidence="1 2">
    <name type="scientific">Leersia perrieri</name>
    <dbReference type="NCBI Taxonomy" id="77586"/>
    <lineage>
        <taxon>Eukaryota</taxon>
        <taxon>Viridiplantae</taxon>
        <taxon>Streptophyta</taxon>
        <taxon>Embryophyta</taxon>
        <taxon>Tracheophyta</taxon>
        <taxon>Spermatophyta</taxon>
        <taxon>Magnoliopsida</taxon>
        <taxon>Liliopsida</taxon>
        <taxon>Poales</taxon>
        <taxon>Poaceae</taxon>
        <taxon>BOP clade</taxon>
        <taxon>Oryzoideae</taxon>
        <taxon>Oryzeae</taxon>
        <taxon>Oryzinae</taxon>
        <taxon>Leersia</taxon>
    </lineage>
</organism>
<sequence>MVNSVGLGRQVFDVPGAQDTTVLIVGATNRIVVRKLMLRGYNVTRNDQHMLPISVDIMFGVLAMYCWRFVFSSSSRVAVLRPTWLKRVDNQGVRNVAKAFPLAQSRAGTSSKSKLLIAKFKSTKSLLGWEAKQGSYFQNIYILLFQTMHPSRFDEGTDASFEFSENGQAVFSGFVLREVDMLKYDGLLLSVGGNGRPYVLSSRLVHLLTHHFARKNTK</sequence>
<dbReference type="Proteomes" id="UP000032180">
    <property type="component" value="Chromosome 2"/>
</dbReference>
<evidence type="ECO:0000313" key="2">
    <source>
        <dbReference type="Proteomes" id="UP000032180"/>
    </source>
</evidence>
<proteinExistence type="predicted"/>
<dbReference type="STRING" id="77586.A0A0D9VC12"/>
<dbReference type="eggNOG" id="KOG1203">
    <property type="taxonomic scope" value="Eukaryota"/>
</dbReference>
<keyword evidence="2" id="KW-1185">Reference proteome</keyword>
<dbReference type="AlphaFoldDB" id="A0A0D9VC12"/>